<comment type="caution">
    <text evidence="12">The sequence shown here is derived from an EMBL/GenBank/DDBJ whole genome shotgun (WGS) entry which is preliminary data.</text>
</comment>
<sequence length="419" mass="47273">MQQHIIDFLQQHGFKFNQFTLFLTAVSIIILTAAIVHVILHRIVLVRLVQFAQKSTRLWSKVVTENQLFSRMAFTVQGLIVILQTTFWVHQGVKTLVFLMIAAKVWVLVCALLSIFSFLDIVLKFASKLDIAARLPLGGIFQGFKLLAALLFGIFILSVLIDKSPLILISGLGAMAAVIMLVFKDSILGLSAGVQLSANNMMRVNDWIQMPKYGADGIVMDIGLTTVKVRNFDNTITMIPTYALVSDSFTNWRGMQESGGRRIKRSVYIDVTTVHYITPEEKEKILESKLLQPFANSEKYKDRVDHKEFIMDLGKYLSKGQSITNLGLYRIYLDLYLKNHPRILNQMTYMVRQMAPDATGLLPLEIYGFSNTVVWKDYEAIQSEIFEHAYAVIEEFSLSAYQNPSGNSSSVTVYQGNAA</sequence>
<feature type="transmembrane region" description="Helical" evidence="10">
    <location>
        <begin position="96"/>
        <end position="123"/>
    </location>
</feature>
<feature type="transmembrane region" description="Helical" evidence="10">
    <location>
        <begin position="166"/>
        <end position="183"/>
    </location>
</feature>
<comment type="subcellular location">
    <subcellularLocation>
        <location evidence="1">Cell inner membrane</location>
        <topology evidence="1">Multi-pass membrane protein</topology>
    </subcellularLocation>
</comment>
<keyword evidence="4 10" id="KW-0812">Transmembrane</keyword>
<proteinExistence type="predicted"/>
<evidence type="ECO:0000256" key="2">
    <source>
        <dbReference type="ARBA" id="ARBA00022475"/>
    </source>
</evidence>
<dbReference type="SUPFAM" id="SSF50182">
    <property type="entry name" value="Sm-like ribonucleoproteins"/>
    <property type="match status" value="1"/>
</dbReference>
<dbReference type="RefSeq" id="WP_110439372.1">
    <property type="nucleotide sequence ID" value="NZ_CP046393.1"/>
</dbReference>
<evidence type="ECO:0000256" key="3">
    <source>
        <dbReference type="ARBA" id="ARBA00022519"/>
    </source>
</evidence>
<dbReference type="AlphaFoldDB" id="A0A318N5E7"/>
<dbReference type="InterPro" id="IPR023408">
    <property type="entry name" value="MscS_beta-dom_sf"/>
</dbReference>
<name>A0A318N5E7_9PROT</name>
<keyword evidence="5 10" id="KW-1133">Transmembrane helix</keyword>
<keyword evidence="6" id="KW-0346">Stress response</keyword>
<gene>
    <name evidence="12" type="ORF">DK869_07350</name>
</gene>
<keyword evidence="7 10" id="KW-0472">Membrane</keyword>
<dbReference type="InterPro" id="IPR030192">
    <property type="entry name" value="YbdG"/>
</dbReference>
<organism evidence="12 13">
    <name type="scientific">Commensalibacter melissae</name>
    <dbReference type="NCBI Taxonomy" id="2070537"/>
    <lineage>
        <taxon>Bacteria</taxon>
        <taxon>Pseudomonadati</taxon>
        <taxon>Pseudomonadota</taxon>
        <taxon>Alphaproteobacteria</taxon>
        <taxon>Acetobacterales</taxon>
        <taxon>Acetobacteraceae</taxon>
    </lineage>
</organism>
<dbReference type="InterPro" id="IPR006685">
    <property type="entry name" value="MscS_channel_2nd"/>
</dbReference>
<evidence type="ECO:0000256" key="9">
    <source>
        <dbReference type="ARBA" id="ARBA00093659"/>
    </source>
</evidence>
<evidence type="ECO:0000256" key="8">
    <source>
        <dbReference type="ARBA" id="ARBA00093630"/>
    </source>
</evidence>
<dbReference type="InterPro" id="IPR010920">
    <property type="entry name" value="LSM_dom_sf"/>
</dbReference>
<feature type="domain" description="Mechanosensitive ion channel MscS" evidence="11">
    <location>
        <begin position="185"/>
        <end position="253"/>
    </location>
</feature>
<keyword evidence="2" id="KW-1003">Cell membrane</keyword>
<keyword evidence="3" id="KW-0997">Cell inner membrane</keyword>
<evidence type="ECO:0000256" key="7">
    <source>
        <dbReference type="ARBA" id="ARBA00023136"/>
    </source>
</evidence>
<reference evidence="12 13" key="1">
    <citation type="submission" date="2018-05" db="EMBL/GenBank/DDBJ databases">
        <title>Reference genomes for bee gut microbiota database.</title>
        <authorList>
            <person name="Ellegaard K.M."/>
        </authorList>
    </citation>
    <scope>NUCLEOTIDE SEQUENCE [LARGE SCALE GENOMIC DNA]</scope>
    <source>
        <strain evidence="12 13">ESL0284</strain>
    </source>
</reference>
<dbReference type="Proteomes" id="UP000247565">
    <property type="component" value="Unassembled WGS sequence"/>
</dbReference>
<dbReference type="GO" id="GO:0008381">
    <property type="term" value="F:mechanosensitive monoatomic ion channel activity"/>
    <property type="evidence" value="ECO:0007669"/>
    <property type="project" value="InterPro"/>
</dbReference>
<evidence type="ECO:0000256" key="1">
    <source>
        <dbReference type="ARBA" id="ARBA00004429"/>
    </source>
</evidence>
<dbReference type="PANTHER" id="PTHR30414:SF0">
    <property type="entry name" value="MINICONDUCTANCE MECHANOSENSITIVE CHANNEL YBDG"/>
    <property type="match status" value="1"/>
</dbReference>
<dbReference type="PANTHER" id="PTHR30414">
    <property type="entry name" value="MINICONDUCTANCE MECHANOSENSITIVE CHANNEL YBDG"/>
    <property type="match status" value="1"/>
</dbReference>
<dbReference type="GO" id="GO:0071470">
    <property type="term" value="P:cellular response to osmotic stress"/>
    <property type="evidence" value="ECO:0007669"/>
    <property type="project" value="InterPro"/>
</dbReference>
<evidence type="ECO:0000259" key="11">
    <source>
        <dbReference type="Pfam" id="PF00924"/>
    </source>
</evidence>
<protein>
    <recommendedName>
        <fullName evidence="8">Mechanosensing system component YbdG</fullName>
    </recommendedName>
    <alternativeName>
        <fullName evidence="9">Mechanosensitive channel homolog YbdG</fullName>
    </alternativeName>
</protein>
<evidence type="ECO:0000256" key="5">
    <source>
        <dbReference type="ARBA" id="ARBA00022989"/>
    </source>
</evidence>
<dbReference type="EMBL" id="QGLT01000004">
    <property type="protein sequence ID" value="PXY99752.1"/>
    <property type="molecule type" value="Genomic_DNA"/>
</dbReference>
<keyword evidence="13" id="KW-1185">Reference proteome</keyword>
<dbReference type="FunFam" id="2.30.30.60:FF:000002">
    <property type="entry name" value="Mechanosensitive ion channel family protein"/>
    <property type="match status" value="1"/>
</dbReference>
<dbReference type="GO" id="GO:0005886">
    <property type="term" value="C:plasma membrane"/>
    <property type="evidence" value="ECO:0007669"/>
    <property type="project" value="UniProtKB-SubCell"/>
</dbReference>
<dbReference type="OrthoDB" id="9814206at2"/>
<feature type="transmembrane region" description="Helical" evidence="10">
    <location>
        <begin position="135"/>
        <end position="160"/>
    </location>
</feature>
<dbReference type="Pfam" id="PF00924">
    <property type="entry name" value="MS_channel_2nd"/>
    <property type="match status" value="1"/>
</dbReference>
<accession>A0A318N5E7</accession>
<evidence type="ECO:0000313" key="13">
    <source>
        <dbReference type="Proteomes" id="UP000247565"/>
    </source>
</evidence>
<evidence type="ECO:0000313" key="12">
    <source>
        <dbReference type="EMBL" id="PXY99752.1"/>
    </source>
</evidence>
<feature type="transmembrane region" description="Helical" evidence="10">
    <location>
        <begin position="20"/>
        <end position="48"/>
    </location>
</feature>
<feature type="transmembrane region" description="Helical" evidence="10">
    <location>
        <begin position="68"/>
        <end position="90"/>
    </location>
</feature>
<evidence type="ECO:0000256" key="4">
    <source>
        <dbReference type="ARBA" id="ARBA00022692"/>
    </source>
</evidence>
<evidence type="ECO:0000256" key="10">
    <source>
        <dbReference type="SAM" id="Phobius"/>
    </source>
</evidence>
<evidence type="ECO:0000256" key="6">
    <source>
        <dbReference type="ARBA" id="ARBA00023016"/>
    </source>
</evidence>
<dbReference type="Gene3D" id="2.30.30.60">
    <property type="match status" value="1"/>
</dbReference>